<organism evidence="2 3">
    <name type="scientific">Streptomyces caelestis</name>
    <dbReference type="NCBI Taxonomy" id="36816"/>
    <lineage>
        <taxon>Bacteria</taxon>
        <taxon>Bacillati</taxon>
        <taxon>Actinomycetota</taxon>
        <taxon>Actinomycetes</taxon>
        <taxon>Kitasatosporales</taxon>
        <taxon>Streptomycetaceae</taxon>
        <taxon>Streptomyces</taxon>
    </lineage>
</organism>
<reference evidence="2 3" key="1">
    <citation type="submission" date="2020-08" db="EMBL/GenBank/DDBJ databases">
        <title>Sequencing the genomes of 1000 actinobacteria strains.</title>
        <authorList>
            <person name="Klenk H.-P."/>
        </authorList>
    </citation>
    <scope>NUCLEOTIDE SEQUENCE [LARGE SCALE GENOMIC DNA]</scope>
    <source>
        <strain evidence="2 3">DSM 40084</strain>
    </source>
</reference>
<sequence>MARGLAEGAALRCGGSRPDRPDLADGFSYPPTVLD</sequence>
<keyword evidence="3" id="KW-1185">Reference proteome</keyword>
<dbReference type="AlphaFoldDB" id="A0A7W9LRD8"/>
<feature type="region of interest" description="Disordered" evidence="1">
    <location>
        <begin position="1"/>
        <end position="35"/>
    </location>
</feature>
<proteinExistence type="predicted"/>
<evidence type="ECO:0000256" key="1">
    <source>
        <dbReference type="SAM" id="MobiDB-lite"/>
    </source>
</evidence>
<name>A0A7W9LRD8_9ACTN</name>
<protein>
    <submittedName>
        <fullName evidence="2">Acyl-CoA reductase-like NAD-dependent aldehyde dehydrogenase</fullName>
    </submittedName>
</protein>
<dbReference type="EMBL" id="JACHNE010000001">
    <property type="protein sequence ID" value="MBB5793375.1"/>
    <property type="molecule type" value="Genomic_DNA"/>
</dbReference>
<comment type="caution">
    <text evidence="2">The sequence shown here is derived from an EMBL/GenBank/DDBJ whole genome shotgun (WGS) entry which is preliminary data.</text>
</comment>
<accession>A0A7W9LRD8</accession>
<gene>
    <name evidence="2" type="ORF">HDA41_001339</name>
</gene>
<evidence type="ECO:0000313" key="3">
    <source>
        <dbReference type="Proteomes" id="UP000590647"/>
    </source>
</evidence>
<evidence type="ECO:0000313" key="2">
    <source>
        <dbReference type="EMBL" id="MBB5793375.1"/>
    </source>
</evidence>
<dbReference type="Proteomes" id="UP000590647">
    <property type="component" value="Unassembled WGS sequence"/>
</dbReference>